<evidence type="ECO:0000313" key="3">
    <source>
        <dbReference type="Proteomes" id="UP000694255"/>
    </source>
</evidence>
<protein>
    <submittedName>
        <fullName evidence="2">Uncharacterized protein</fullName>
    </submittedName>
</protein>
<feature type="chain" id="PRO_5035236513" evidence="1">
    <location>
        <begin position="23"/>
        <end position="137"/>
    </location>
</feature>
<dbReference type="RefSeq" id="XP_049266670.1">
    <property type="nucleotide sequence ID" value="XM_049404601.1"/>
</dbReference>
<name>A0A8J5QXF2_9ASCO</name>
<dbReference type="GeneID" id="73466807"/>
<proteinExistence type="predicted"/>
<evidence type="ECO:0000256" key="1">
    <source>
        <dbReference type="SAM" id="SignalP"/>
    </source>
</evidence>
<keyword evidence="1" id="KW-0732">Signal</keyword>
<feature type="signal peptide" evidence="1">
    <location>
        <begin position="1"/>
        <end position="22"/>
    </location>
</feature>
<sequence>MKLPIQLIITIISLQSLPLLNALVIDTSNYSPYPPEDNPSQIKSTNELNPYPYTDQYTKIFSNELIECMKQIEESQLTKNCEFNYGQSVCNCHFIDLIQRGCKNGTNDVNYWYLENANAELKCNKEEIDKVIKGEKG</sequence>
<keyword evidence="3" id="KW-1185">Reference proteome</keyword>
<organism evidence="2 3">
    <name type="scientific">[Candida] subhashii</name>
    <dbReference type="NCBI Taxonomy" id="561895"/>
    <lineage>
        <taxon>Eukaryota</taxon>
        <taxon>Fungi</taxon>
        <taxon>Dikarya</taxon>
        <taxon>Ascomycota</taxon>
        <taxon>Saccharomycotina</taxon>
        <taxon>Pichiomycetes</taxon>
        <taxon>Debaryomycetaceae</taxon>
        <taxon>Spathaspora</taxon>
    </lineage>
</organism>
<dbReference type="EMBL" id="JAGSYN010000001">
    <property type="protein sequence ID" value="KAG7666442.1"/>
    <property type="molecule type" value="Genomic_DNA"/>
</dbReference>
<gene>
    <name evidence="2" type="ORF">J8A68_000006</name>
</gene>
<reference evidence="2 3" key="1">
    <citation type="journal article" date="2021" name="DNA Res.">
        <title>Genome analysis of Candida subhashii reveals its hybrid nature and dual mitochondrial genome conformations.</title>
        <authorList>
            <person name="Mixao V."/>
            <person name="Hegedusova E."/>
            <person name="Saus E."/>
            <person name="Pryszcz L.P."/>
            <person name="Cillingova A."/>
            <person name="Nosek J."/>
            <person name="Gabaldon T."/>
        </authorList>
    </citation>
    <scope>NUCLEOTIDE SEQUENCE [LARGE SCALE GENOMIC DNA]</scope>
    <source>
        <strain evidence="2 3">CBS 10753</strain>
    </source>
</reference>
<comment type="caution">
    <text evidence="2">The sequence shown here is derived from an EMBL/GenBank/DDBJ whole genome shotgun (WGS) entry which is preliminary data.</text>
</comment>
<accession>A0A8J5QXF2</accession>
<evidence type="ECO:0000313" key="2">
    <source>
        <dbReference type="EMBL" id="KAG7666442.1"/>
    </source>
</evidence>
<dbReference type="Proteomes" id="UP000694255">
    <property type="component" value="Unassembled WGS sequence"/>
</dbReference>
<dbReference type="AlphaFoldDB" id="A0A8J5QXF2"/>